<evidence type="ECO:0000313" key="3">
    <source>
        <dbReference type="Proteomes" id="UP000789831"/>
    </source>
</evidence>
<feature type="transmembrane region" description="Helical" evidence="1">
    <location>
        <begin position="182"/>
        <end position="203"/>
    </location>
</feature>
<proteinExistence type="predicted"/>
<accession>A0A9N9B9B6</accession>
<dbReference type="EMBL" id="CAJVPL010001226">
    <property type="protein sequence ID" value="CAG8560097.1"/>
    <property type="molecule type" value="Genomic_DNA"/>
</dbReference>
<feature type="transmembrane region" description="Helical" evidence="1">
    <location>
        <begin position="150"/>
        <end position="170"/>
    </location>
</feature>
<feature type="transmembrane region" description="Helical" evidence="1">
    <location>
        <begin position="62"/>
        <end position="83"/>
    </location>
</feature>
<sequence>MSEVTSTNVTVTWLIHWALSECTDAISTSFVAVLLMDDRDNSNNINEKSYLQTKRHTKSMKCWFGLIGGYNVFTIFSTILGLIKYNDNGSKALSIYLTQNLFGILVVVFTQITIFRFTVYPSSSSTITNSDDNLLLKNHQHSANPEKVSIIIWYMLITGFLLLLFLAFYVNCLFDMDLEKKWNVISECGFVIYGLVFTVMALSPPKWVIEILRELVLSQRSGDNESDCVELAGL</sequence>
<evidence type="ECO:0000313" key="2">
    <source>
        <dbReference type="EMBL" id="CAG8560097.1"/>
    </source>
</evidence>
<feature type="transmembrane region" description="Helical" evidence="1">
    <location>
        <begin position="95"/>
        <end position="115"/>
    </location>
</feature>
<keyword evidence="1" id="KW-0812">Transmembrane</keyword>
<dbReference type="Proteomes" id="UP000789831">
    <property type="component" value="Unassembled WGS sequence"/>
</dbReference>
<keyword evidence="1" id="KW-1133">Transmembrane helix</keyword>
<evidence type="ECO:0000256" key="1">
    <source>
        <dbReference type="SAM" id="Phobius"/>
    </source>
</evidence>
<keyword evidence="1" id="KW-0472">Membrane</keyword>
<name>A0A9N9B9B6_9GLOM</name>
<gene>
    <name evidence="2" type="ORF">AGERDE_LOCUS7108</name>
</gene>
<protein>
    <submittedName>
        <fullName evidence="2">8465_t:CDS:1</fullName>
    </submittedName>
</protein>
<dbReference type="OrthoDB" id="10487000at2759"/>
<comment type="caution">
    <text evidence="2">The sequence shown here is derived from an EMBL/GenBank/DDBJ whole genome shotgun (WGS) entry which is preliminary data.</text>
</comment>
<organism evidence="2 3">
    <name type="scientific">Ambispora gerdemannii</name>
    <dbReference type="NCBI Taxonomy" id="144530"/>
    <lineage>
        <taxon>Eukaryota</taxon>
        <taxon>Fungi</taxon>
        <taxon>Fungi incertae sedis</taxon>
        <taxon>Mucoromycota</taxon>
        <taxon>Glomeromycotina</taxon>
        <taxon>Glomeromycetes</taxon>
        <taxon>Archaeosporales</taxon>
        <taxon>Ambisporaceae</taxon>
        <taxon>Ambispora</taxon>
    </lineage>
</organism>
<keyword evidence="3" id="KW-1185">Reference proteome</keyword>
<dbReference type="AlphaFoldDB" id="A0A9N9B9B6"/>
<reference evidence="2" key="1">
    <citation type="submission" date="2021-06" db="EMBL/GenBank/DDBJ databases">
        <authorList>
            <person name="Kallberg Y."/>
            <person name="Tangrot J."/>
            <person name="Rosling A."/>
        </authorList>
    </citation>
    <scope>NUCLEOTIDE SEQUENCE</scope>
    <source>
        <strain evidence="2">MT106</strain>
    </source>
</reference>